<comment type="caution">
    <text evidence="3">The sequence shown here is derived from an EMBL/GenBank/DDBJ whole genome shotgun (WGS) entry which is preliminary data.</text>
</comment>
<evidence type="ECO:0000256" key="1">
    <source>
        <dbReference type="SAM" id="SignalP"/>
    </source>
</evidence>
<evidence type="ECO:0000259" key="2">
    <source>
        <dbReference type="Pfam" id="PF18989"/>
    </source>
</evidence>
<accession>A0A7X0RRR7</accession>
<sequence length="1331" mass="144657">MRLSKGSAALSMMLVLQLLLAAVVSAGPYDPGLHATANVAKGEEMYPARIINDFNTAADVATWKAGTNTKQINFATSILNGPNSPYEGAGALEQVPEKVKVYDWRTIYRSFEEPLDLSGYRYLALAANSWGWQASADYVLKVNLYSGDDRLESVATIRPDRWDRIFIKLGDWPGKGTVAKMEISFMQNFDLAGIEPGAPGYDYWDGRFQIDCIAATNVLDLSFTGEGDTEGFTSPSGDVSATGGALVYRMNGEAGVLESPALRLDAGQRNGMAVAMTNGTGAGELTVQWKMDGGDWSVERSKTFAIPTEGAFTREFNFSDNPAWSGRLTAFRFLLPASTGTLAIDQIRFKSLPVLEAPYPAQAKARIEGADRIAVAGSVDPSYVGAHPGEQLYLFELATYEDPKAFLAAKTPIAEVELASAFAFETGLSEGERSRLYSKFAVASKAADGAYTLLAAPQYVANPEETAANWEPYPSARSIKGLQVQMTGDAQELGISHAALNVAYNELTYKAGNHPENTIAYEVEGKPYYFRKDRIEQLDRQIKSLSDNGILVSLILIMYDSKDPESANEYLLHPDAQPGGTVYALNTANEKGVAYVKAVTKFLAERYSEQNQAHGRAVNYIVGNEIGQNKVWNNMGPKKIGDYVREYAQTLRLIDTIVKSAYANARTYVSLDHFWNENLGDDSLWKYDNKAIVDRLTQLTRAEGDFGWNIAFHPYPENLFEPRFWNDKTATASFDTERITFKNLDVLVDYMKQPDYLYDGAMRRIILSEQGFHSLSNSEADQQVQAAAYAYAYYKVKFLDGIDAFILHRHVDHGQEGGLNLGLWTHAPGTVVTPYRHKVSYDVFQAIDTDRSLEATAFAKAIIGIRDWSDAIPNFDPSKLADRSWPQLNGLDFIERIHAGGKDDKFGEIAGFESGTDGYQASDEVSEIRVDTGDAYAGAGYLTAKVNSAYAMNWAGVQRTFASPVDAAKTPYFTAAIRLPGADANNVYDAKFIAYSGADSVEGTAKLNPAAGWAPLALPLRGWKGAGAVDRVKIWVRSEGGAPWKGEIQIDEAGFAKTVKADAKHPNVEVEAKLASPKLEAGAQIAVAVTNRSPDPLKKMQVEASKGLKLEPKSLTLEGLGTDQRKTFTLQVSEYDPKEGEAPSVTLKVQDAEFTFVLQDSPPGGGPADGLLYTFEDGVQGWTAGENVASVTTVTSFPNGPGTPSEGQSALSARSASVAASAWRTVQAAPGRPLDLSGASVFAYDIDAYGGVPNASYETRVTLRSGDGDVYTFNASVAPDQWNRIEAPIAGWAGRTSVQQIEIAFRAAGSDMAWNPEFQLDRIGAYASAAD</sequence>
<dbReference type="Gene3D" id="3.20.20.80">
    <property type="entry name" value="Glycosidases"/>
    <property type="match status" value="1"/>
</dbReference>
<dbReference type="InterPro" id="IPR017853">
    <property type="entry name" value="GH"/>
</dbReference>
<dbReference type="RefSeq" id="WP_185143969.1">
    <property type="nucleotide sequence ID" value="NZ_JACJVP010000027.1"/>
</dbReference>
<evidence type="ECO:0000313" key="4">
    <source>
        <dbReference type="Proteomes" id="UP000547209"/>
    </source>
</evidence>
<name>A0A7X0RRR7_9BACL</name>
<keyword evidence="1" id="KW-0732">Signal</keyword>
<dbReference type="InterPro" id="IPR043780">
    <property type="entry name" value="DUF5722"/>
</dbReference>
<dbReference type="EMBL" id="JACJVP010000027">
    <property type="protein sequence ID" value="MBB6672494.1"/>
    <property type="molecule type" value="Genomic_DNA"/>
</dbReference>
<dbReference type="Proteomes" id="UP000547209">
    <property type="component" value="Unassembled WGS sequence"/>
</dbReference>
<dbReference type="Gene3D" id="2.60.120.260">
    <property type="entry name" value="Galactose-binding domain-like"/>
    <property type="match status" value="2"/>
</dbReference>
<keyword evidence="4" id="KW-1185">Reference proteome</keyword>
<dbReference type="Pfam" id="PF18989">
    <property type="entry name" value="DUF5722"/>
    <property type="match status" value="1"/>
</dbReference>
<feature type="domain" description="DUF5722" evidence="2">
    <location>
        <begin position="472"/>
        <end position="870"/>
    </location>
</feature>
<evidence type="ECO:0000313" key="3">
    <source>
        <dbReference type="EMBL" id="MBB6672494.1"/>
    </source>
</evidence>
<dbReference type="SUPFAM" id="SSF51445">
    <property type="entry name" value="(Trans)glycosidases"/>
    <property type="match status" value="1"/>
</dbReference>
<gene>
    <name evidence="3" type="ORF">H7C19_17580</name>
</gene>
<feature type="chain" id="PRO_5031278889" description="DUF5722 domain-containing protein" evidence="1">
    <location>
        <begin position="22"/>
        <end position="1331"/>
    </location>
</feature>
<protein>
    <recommendedName>
        <fullName evidence="2">DUF5722 domain-containing protein</fullName>
    </recommendedName>
</protein>
<organism evidence="3 4">
    <name type="scientific">Cohnella nanjingensis</name>
    <dbReference type="NCBI Taxonomy" id="1387779"/>
    <lineage>
        <taxon>Bacteria</taxon>
        <taxon>Bacillati</taxon>
        <taxon>Bacillota</taxon>
        <taxon>Bacilli</taxon>
        <taxon>Bacillales</taxon>
        <taxon>Paenibacillaceae</taxon>
        <taxon>Cohnella</taxon>
    </lineage>
</organism>
<proteinExistence type="predicted"/>
<reference evidence="3 4" key="1">
    <citation type="submission" date="2020-08" db="EMBL/GenBank/DDBJ databases">
        <title>Cohnella phylogeny.</title>
        <authorList>
            <person name="Dunlap C."/>
        </authorList>
    </citation>
    <scope>NUCLEOTIDE SEQUENCE [LARGE SCALE GENOMIC DNA]</scope>
    <source>
        <strain evidence="3 4">DSM 28246</strain>
    </source>
</reference>
<feature type="signal peptide" evidence="1">
    <location>
        <begin position="1"/>
        <end position="21"/>
    </location>
</feature>